<protein>
    <recommendedName>
        <fullName evidence="8">Aspartate--tRNA ligase</fullName>
        <ecNumber evidence="8">6.1.1.12</ecNumber>
    </recommendedName>
    <alternativeName>
        <fullName evidence="8">Aspartyl-tRNA synthetase</fullName>
        <shortName evidence="8">AspRS</shortName>
    </alternativeName>
</protein>
<comment type="similarity">
    <text evidence="1 8">Belongs to the class-II aminoacyl-tRNA synthetase family. Type 1 subfamily.</text>
</comment>
<dbReference type="Pfam" id="PF01336">
    <property type="entry name" value="tRNA_anti-codon"/>
    <property type="match status" value="1"/>
</dbReference>
<feature type="binding site" evidence="8">
    <location>
        <begin position="529"/>
        <end position="532"/>
    </location>
    <ligand>
        <name>ATP</name>
        <dbReference type="ChEBI" id="CHEBI:30616"/>
    </ligand>
</feature>
<dbReference type="GO" id="GO:0005737">
    <property type="term" value="C:cytoplasm"/>
    <property type="evidence" value="ECO:0007669"/>
    <property type="project" value="UniProtKB-SubCell"/>
</dbReference>
<evidence type="ECO:0000256" key="7">
    <source>
        <dbReference type="ARBA" id="ARBA00023146"/>
    </source>
</evidence>
<dbReference type="InterPro" id="IPR002312">
    <property type="entry name" value="Asp/Asn-tRNA-synth_IIb"/>
</dbReference>
<dbReference type="InterPro" id="IPR004115">
    <property type="entry name" value="GAD-like_sf"/>
</dbReference>
<keyword evidence="2 8" id="KW-0963">Cytoplasm</keyword>
<feature type="binding site" evidence="8">
    <location>
        <begin position="220"/>
        <end position="222"/>
    </location>
    <ligand>
        <name>ATP</name>
        <dbReference type="ChEBI" id="CHEBI:30616"/>
    </ligand>
</feature>
<dbReference type="Pfam" id="PF02938">
    <property type="entry name" value="GAD"/>
    <property type="match status" value="1"/>
</dbReference>
<dbReference type="GO" id="GO:0016740">
    <property type="term" value="F:transferase activity"/>
    <property type="evidence" value="ECO:0007669"/>
    <property type="project" value="UniProtKB-ARBA"/>
</dbReference>
<comment type="caution">
    <text evidence="10">The sequence shown here is derived from an EMBL/GenBank/DDBJ whole genome shotgun (WGS) entry which is preliminary data.</text>
</comment>
<sequence length="582" mass="66163">MKRSMYAGHVREEHIGRTIVLKGWVSRRRDLGGLIFIDLRDREGVMQLVINPEDVSGDVMSTAERLRSEYVIEVEGSVEARQQANDKLATGAVELKVSGLTILNTAKTTPFEIKDGVEVSDDMRLRYRYLDLRRPEMLESFKLRAKTTHVIRNYLDNLGFIDVETPMLTKSTPEGARDYLVPSRISQGHFYALPQSPQITKQLLMNAGFDRYYQIVKCFRDEDLRGDRQPEFTQVDLETSFLSEQEIQDIVEGMIAKVMKDTKGIEVKLPFPRMAYDDAMNHYGSDKPDTRFDMLLQDLTDLVKKVDFKVFSEAQAVKAIVVKGHADDYSRKDIDKLTEFAKQFGAKGLAWLKVVDGAFTGPIAKFLTGVESKLTEALHLEHNDLILFVADTLEVANNTLGALRTRIAKELDMINMSQFHFLWVVDWPMFEWSEEEERYMSAHHPFTLPTQESAHELEGDLAKVRAVAYDIVLNGYELGGGSLRINQKDMQERMFKALGFTKEEASDQFGFLLEAMEYGFPPHGGLAIGLDRLVMLLAGKDNIREVIAFPKNNKASDPMTQAPSLVSEKQLEELQLQIECHD</sequence>
<dbReference type="InterPro" id="IPR012340">
    <property type="entry name" value="NA-bd_OB-fold"/>
</dbReference>
<keyword evidence="7 8" id="KW-0030">Aminoacyl-tRNA synthetase</keyword>
<feature type="binding site" evidence="8">
    <location>
        <position position="174"/>
    </location>
    <ligand>
        <name>L-aspartate</name>
        <dbReference type="ChEBI" id="CHEBI:29991"/>
    </ligand>
</feature>
<feature type="binding site" evidence="8">
    <location>
        <position position="477"/>
    </location>
    <ligand>
        <name>ATP</name>
        <dbReference type="ChEBI" id="CHEBI:30616"/>
    </ligand>
</feature>
<dbReference type="GO" id="GO:0005524">
    <property type="term" value="F:ATP binding"/>
    <property type="evidence" value="ECO:0007669"/>
    <property type="project" value="UniProtKB-UniRule"/>
</dbReference>
<dbReference type="GO" id="GO:0006422">
    <property type="term" value="P:aspartyl-tRNA aminoacylation"/>
    <property type="evidence" value="ECO:0007669"/>
    <property type="project" value="UniProtKB-UniRule"/>
</dbReference>
<accession>A0A6M1L3F4</accession>
<dbReference type="Gene3D" id="2.40.50.140">
    <property type="entry name" value="Nucleic acid-binding proteins"/>
    <property type="match status" value="1"/>
</dbReference>
<evidence type="ECO:0000256" key="1">
    <source>
        <dbReference type="ARBA" id="ARBA00006303"/>
    </source>
</evidence>
<dbReference type="SUPFAM" id="SSF55681">
    <property type="entry name" value="Class II aaRS and biotin synthetases"/>
    <property type="match status" value="1"/>
</dbReference>
<evidence type="ECO:0000313" key="11">
    <source>
        <dbReference type="Proteomes" id="UP000479499"/>
    </source>
</evidence>
<dbReference type="RefSeq" id="WP_164336454.1">
    <property type="nucleotide sequence ID" value="NZ_JAAKFZ010000016.1"/>
</dbReference>
<dbReference type="PRINTS" id="PR01042">
    <property type="entry name" value="TRNASYNTHASP"/>
</dbReference>
<name>A0A6M1L3F4_9STRE</name>
<dbReference type="SUPFAM" id="SSF55261">
    <property type="entry name" value="GAD domain-like"/>
    <property type="match status" value="1"/>
</dbReference>
<dbReference type="InterPro" id="IPR047090">
    <property type="entry name" value="AspRS_core"/>
</dbReference>
<reference evidence="10 11" key="1">
    <citation type="submission" date="2020-02" db="EMBL/GenBank/DDBJ databases">
        <title>M-like protein SrM is not crucial to the virulence of a novel isolate of Streptococcus equi subsp. ruminatorum from Macaca mulatta.</title>
        <authorList>
            <person name="Guo G."/>
            <person name="Cheng L."/>
            <person name="Zhang W."/>
        </authorList>
    </citation>
    <scope>NUCLEOTIDE SEQUENCE [LARGE SCALE GENOMIC DNA]</scope>
    <source>
        <strain evidence="10 11">FJ1804</strain>
    </source>
</reference>
<keyword evidence="6 8" id="KW-0648">Protein biosynthesis</keyword>
<dbReference type="CDD" id="cd04317">
    <property type="entry name" value="EcAspRS_like_N"/>
    <property type="match status" value="1"/>
</dbReference>
<dbReference type="NCBIfam" id="NF001750">
    <property type="entry name" value="PRK00476.1"/>
    <property type="match status" value="1"/>
</dbReference>
<evidence type="ECO:0000259" key="9">
    <source>
        <dbReference type="PROSITE" id="PS50862"/>
    </source>
</evidence>
<dbReference type="AlphaFoldDB" id="A0A6M1L3F4"/>
<dbReference type="InterPro" id="IPR047089">
    <property type="entry name" value="Asp-tRNA-ligase_1_N"/>
</dbReference>
<keyword evidence="5 8" id="KW-0067">ATP-binding</keyword>
<dbReference type="SUPFAM" id="SSF50249">
    <property type="entry name" value="Nucleic acid-binding proteins"/>
    <property type="match status" value="1"/>
</dbReference>
<evidence type="ECO:0000256" key="3">
    <source>
        <dbReference type="ARBA" id="ARBA00022598"/>
    </source>
</evidence>
<gene>
    <name evidence="8 10" type="primary">aspS</name>
    <name evidence="10" type="ORF">G5B50_06790</name>
</gene>
<dbReference type="Gene3D" id="3.30.1360.30">
    <property type="entry name" value="GAD-like domain"/>
    <property type="match status" value="1"/>
</dbReference>
<comment type="caution">
    <text evidence="8">Lacks conserved residue(s) required for the propagation of feature annotation.</text>
</comment>
<dbReference type="HAMAP" id="MF_00044">
    <property type="entry name" value="Asp_tRNA_synth_type1"/>
    <property type="match status" value="1"/>
</dbReference>
<evidence type="ECO:0000256" key="8">
    <source>
        <dbReference type="HAMAP-Rule" id="MF_00044"/>
    </source>
</evidence>
<comment type="function">
    <text evidence="8">Catalyzes the attachment of L-aspartate to tRNA(Asp) in a two-step reaction: L-aspartate is first activated by ATP to form Asp-AMP and then transferred to the acceptor end of tRNA(Asp).</text>
</comment>
<feature type="binding site" evidence="8">
    <location>
        <position position="229"/>
    </location>
    <ligand>
        <name>ATP</name>
        <dbReference type="ChEBI" id="CHEBI:30616"/>
    </ligand>
</feature>
<dbReference type="GO" id="GO:0004815">
    <property type="term" value="F:aspartate-tRNA ligase activity"/>
    <property type="evidence" value="ECO:0007669"/>
    <property type="project" value="UniProtKB-UniRule"/>
</dbReference>
<dbReference type="InterPro" id="IPR006195">
    <property type="entry name" value="aa-tRNA-synth_II"/>
</dbReference>
<comment type="catalytic activity">
    <reaction evidence="8">
        <text>tRNA(Asp) + L-aspartate + ATP = L-aspartyl-tRNA(Asp) + AMP + diphosphate</text>
        <dbReference type="Rhea" id="RHEA:19649"/>
        <dbReference type="Rhea" id="RHEA-COMP:9660"/>
        <dbReference type="Rhea" id="RHEA-COMP:9678"/>
        <dbReference type="ChEBI" id="CHEBI:29991"/>
        <dbReference type="ChEBI" id="CHEBI:30616"/>
        <dbReference type="ChEBI" id="CHEBI:33019"/>
        <dbReference type="ChEBI" id="CHEBI:78442"/>
        <dbReference type="ChEBI" id="CHEBI:78516"/>
        <dbReference type="ChEBI" id="CHEBI:456215"/>
        <dbReference type="EC" id="6.1.1.12"/>
    </reaction>
</comment>
<proteinExistence type="inferred from homology"/>
<dbReference type="EMBL" id="JAAKFZ010000016">
    <property type="protein sequence ID" value="NGL84468.1"/>
    <property type="molecule type" value="Genomic_DNA"/>
</dbReference>
<comment type="subcellular location">
    <subcellularLocation>
        <location evidence="8">Cytoplasm</location>
    </subcellularLocation>
</comment>
<evidence type="ECO:0000256" key="5">
    <source>
        <dbReference type="ARBA" id="ARBA00022840"/>
    </source>
</evidence>
<feature type="binding site" evidence="8">
    <location>
        <position position="443"/>
    </location>
    <ligand>
        <name>L-aspartate</name>
        <dbReference type="ChEBI" id="CHEBI:29991"/>
    </ligand>
</feature>
<evidence type="ECO:0000256" key="2">
    <source>
        <dbReference type="ARBA" id="ARBA00022490"/>
    </source>
</evidence>
<feature type="region of interest" description="Aspartate" evidence="8">
    <location>
        <begin position="198"/>
        <end position="201"/>
    </location>
</feature>
<dbReference type="CDD" id="cd00777">
    <property type="entry name" value="AspRS_core"/>
    <property type="match status" value="1"/>
</dbReference>
<dbReference type="InterPro" id="IPR045864">
    <property type="entry name" value="aa-tRNA-synth_II/BPL/LPL"/>
</dbReference>
<feature type="domain" description="Aminoacyl-transfer RNA synthetases class-II family profile" evidence="9">
    <location>
        <begin position="141"/>
        <end position="550"/>
    </location>
</feature>
<dbReference type="Pfam" id="PF00152">
    <property type="entry name" value="tRNA-synt_2"/>
    <property type="match status" value="1"/>
</dbReference>
<evidence type="ECO:0000313" key="10">
    <source>
        <dbReference type="EMBL" id="NGL84468.1"/>
    </source>
</evidence>
<keyword evidence="4 8" id="KW-0547">Nucleotide-binding</keyword>
<feature type="binding site" evidence="8">
    <location>
        <position position="220"/>
    </location>
    <ligand>
        <name>L-aspartate</name>
        <dbReference type="ChEBI" id="CHEBI:29991"/>
    </ligand>
</feature>
<evidence type="ECO:0000256" key="4">
    <source>
        <dbReference type="ARBA" id="ARBA00022741"/>
    </source>
</evidence>
<dbReference type="InterPro" id="IPR004524">
    <property type="entry name" value="Asp-tRNA-ligase_1"/>
</dbReference>
<dbReference type="PROSITE" id="PS50862">
    <property type="entry name" value="AA_TRNA_LIGASE_II"/>
    <property type="match status" value="1"/>
</dbReference>
<comment type="subunit">
    <text evidence="8">Homodimer.</text>
</comment>
<dbReference type="InterPro" id="IPR004365">
    <property type="entry name" value="NA-bd_OB_tRNA"/>
</dbReference>
<dbReference type="EC" id="6.1.1.12" evidence="8"/>
<dbReference type="GO" id="GO:0140096">
    <property type="term" value="F:catalytic activity, acting on a protein"/>
    <property type="evidence" value="ECO:0007669"/>
    <property type="project" value="UniProtKB-ARBA"/>
</dbReference>
<dbReference type="Proteomes" id="UP000479499">
    <property type="component" value="Unassembled WGS sequence"/>
</dbReference>
<feature type="binding site" evidence="8">
    <location>
        <position position="484"/>
    </location>
    <ligand>
        <name>L-aspartate</name>
        <dbReference type="ChEBI" id="CHEBI:29991"/>
    </ligand>
</feature>
<evidence type="ECO:0000256" key="6">
    <source>
        <dbReference type="ARBA" id="ARBA00022917"/>
    </source>
</evidence>
<dbReference type="PANTHER" id="PTHR22594:SF5">
    <property type="entry name" value="ASPARTATE--TRNA LIGASE, MITOCHONDRIAL"/>
    <property type="match status" value="1"/>
</dbReference>
<dbReference type="GO" id="GO:0003676">
    <property type="term" value="F:nucleic acid binding"/>
    <property type="evidence" value="ECO:0007669"/>
    <property type="project" value="InterPro"/>
</dbReference>
<dbReference type="PANTHER" id="PTHR22594">
    <property type="entry name" value="ASPARTYL/LYSYL-TRNA SYNTHETASE"/>
    <property type="match status" value="1"/>
</dbReference>
<dbReference type="InterPro" id="IPR004364">
    <property type="entry name" value="Aa-tRNA-synt_II"/>
</dbReference>
<organism evidence="10 11">
    <name type="scientific">Streptococcus equi subsp. ruminatorum</name>
    <dbReference type="NCBI Taxonomy" id="254358"/>
    <lineage>
        <taxon>Bacteria</taxon>
        <taxon>Bacillati</taxon>
        <taxon>Bacillota</taxon>
        <taxon>Bacilli</taxon>
        <taxon>Lactobacillales</taxon>
        <taxon>Streptococcaceae</taxon>
        <taxon>Streptococcus</taxon>
    </lineage>
</organism>
<dbReference type="NCBIfam" id="TIGR00459">
    <property type="entry name" value="aspS_bact"/>
    <property type="match status" value="1"/>
</dbReference>
<dbReference type="InterPro" id="IPR029351">
    <property type="entry name" value="GAD_dom"/>
</dbReference>
<keyword evidence="3 8" id="KW-0436">Ligase</keyword>
<dbReference type="Gene3D" id="3.30.930.10">
    <property type="entry name" value="Bira Bifunctional Protein, Domain 2"/>
    <property type="match status" value="1"/>
</dbReference>